<dbReference type="Pfam" id="PF10262">
    <property type="entry name" value="Rdx"/>
    <property type="match status" value="1"/>
</dbReference>
<evidence type="ECO:0000313" key="3">
    <source>
        <dbReference type="Proteomes" id="UP001157974"/>
    </source>
</evidence>
<comment type="caution">
    <text evidence="2">The sequence shown here is derived from an EMBL/GenBank/DDBJ whole genome shotgun (WGS) entry which is preliminary data.</text>
</comment>
<dbReference type="Gene3D" id="3.40.30.10">
    <property type="entry name" value="Glutaredoxin"/>
    <property type="match status" value="1"/>
</dbReference>
<sequence>MGDILFASSPKVWTRRTSLPITCKRTRTGFHAKGIARAREDCDECEGQEEAGRDEVVRGNVRIEYCTGCRWLLRAGWTAQELLTTFEKELVGVTIAPATSSGVFDVYLDGKLVFSRKEVGRFPEMKELKQLVRDQINPERDLGHSDVKGHKQKTT</sequence>
<dbReference type="Proteomes" id="UP001157974">
    <property type="component" value="Unassembled WGS sequence"/>
</dbReference>
<dbReference type="AlphaFoldDB" id="A0AAV8UPM3"/>
<gene>
    <name evidence="2" type="ORF">NDN08_006397</name>
</gene>
<organism evidence="2 3">
    <name type="scientific">Rhodosorus marinus</name>
    <dbReference type="NCBI Taxonomy" id="101924"/>
    <lineage>
        <taxon>Eukaryota</taxon>
        <taxon>Rhodophyta</taxon>
        <taxon>Stylonematophyceae</taxon>
        <taxon>Stylonematales</taxon>
        <taxon>Stylonemataceae</taxon>
        <taxon>Rhodosorus</taxon>
    </lineage>
</organism>
<evidence type="ECO:0000313" key="2">
    <source>
        <dbReference type="EMBL" id="KAJ8903082.1"/>
    </source>
</evidence>
<reference evidence="2 3" key="1">
    <citation type="journal article" date="2023" name="Nat. Commun.">
        <title>Origin of minicircular mitochondrial genomes in red algae.</title>
        <authorList>
            <person name="Lee Y."/>
            <person name="Cho C.H."/>
            <person name="Lee Y.M."/>
            <person name="Park S.I."/>
            <person name="Yang J.H."/>
            <person name="West J.A."/>
            <person name="Bhattacharya D."/>
            <person name="Yoon H.S."/>
        </authorList>
    </citation>
    <scope>NUCLEOTIDE SEQUENCE [LARGE SCALE GENOMIC DNA]</scope>
    <source>
        <strain evidence="2 3">CCMP1338</strain>
        <tissue evidence="2">Whole cell</tissue>
    </source>
</reference>
<dbReference type="SUPFAM" id="SSF52833">
    <property type="entry name" value="Thioredoxin-like"/>
    <property type="match status" value="1"/>
</dbReference>
<dbReference type="EMBL" id="JAMWBK010000008">
    <property type="protein sequence ID" value="KAJ8903082.1"/>
    <property type="molecule type" value="Genomic_DNA"/>
</dbReference>
<dbReference type="InterPro" id="IPR011893">
    <property type="entry name" value="Selenoprotein_Rdx-typ"/>
</dbReference>
<keyword evidence="1" id="KW-0676">Redox-active center</keyword>
<name>A0AAV8UPM3_9RHOD</name>
<protein>
    <submittedName>
        <fullName evidence="2">Uncharacterized protein</fullName>
    </submittedName>
</protein>
<proteinExistence type="predicted"/>
<accession>A0AAV8UPM3</accession>
<dbReference type="PANTHER" id="PTHR36417">
    <property type="entry name" value="SELENOPROTEIN DOMAIN PROTEIN (AFU_ORTHOLOGUE AFUA_1G05220)"/>
    <property type="match status" value="1"/>
</dbReference>
<keyword evidence="3" id="KW-1185">Reference proteome</keyword>
<dbReference type="InterPro" id="IPR036249">
    <property type="entry name" value="Thioredoxin-like_sf"/>
</dbReference>
<dbReference type="NCBIfam" id="TIGR02174">
    <property type="entry name" value="CXXU_selWTH"/>
    <property type="match status" value="1"/>
</dbReference>
<dbReference type="PANTHER" id="PTHR36417:SF2">
    <property type="entry name" value="SELENOPROTEIN DOMAIN PROTEIN (AFU_ORTHOLOGUE AFUA_1G05220)"/>
    <property type="match status" value="1"/>
</dbReference>
<evidence type="ECO:0000256" key="1">
    <source>
        <dbReference type="ARBA" id="ARBA00023284"/>
    </source>
</evidence>